<evidence type="ECO:0000256" key="1">
    <source>
        <dbReference type="ARBA" id="ARBA00022441"/>
    </source>
</evidence>
<dbReference type="AlphaFoldDB" id="A0AAV0R2T0"/>
<feature type="compositionally biased region" description="Low complexity" evidence="3">
    <location>
        <begin position="362"/>
        <end position="379"/>
    </location>
</feature>
<evidence type="ECO:0000256" key="2">
    <source>
        <dbReference type="ARBA" id="ARBA00022737"/>
    </source>
</evidence>
<dbReference type="InterPro" id="IPR006652">
    <property type="entry name" value="Kelch_1"/>
</dbReference>
<sequence>MEKKQAMWLYPRLHGFNPPERWGHSACYSHGSLYIFGGCCGGLHFSDVLVLDLQTMSWTAMETRGQAPGPRDSHSAVILGRRMIVFGGTNGRNKVNGLHVLDLDTKEWIIPQWIGNPPSPRESHTATIIGGSKMVIFGGSGEGESNYLNDLHVLDLEGMVWVAPEVKGEIPVPRDSHCAVEIGESSNKLLVFGGDRGDRYHGDVDLFDMDSLTWSKLVVDGCSPGVRAGHAAVSIGTKVLVIGGVGDKHYYNDVWVLDTASSCSWTRLDVCGHHQPQGRFSHTAVVTPFDIVVYGGCGEDEKPLNELLLLNLGAHSNNLGHKIIQQKPFWMRSADTTNPKRKRMMNSNASARCWEVVESPSQQEEHSLSLSQHSSPSLSDQEQASTKKRAASDSFSSLFKQLNPPPTRIHHRTANTNDVPSTRNMMERAISYNAAEQQFLRRKAMLLSPPDQQKPIEQQNLIGAEVRGKVDGLFDSGLLMTANVNGRILRGVLFPAAPMVGNGVGGWLSSSPSTTTTTRGEFSTRVNQNRMLHRLPSSSSSHSLSVYRNQNQNQNHRLFVLSNKPSEEAGVGQSRVMNRGGGIYYAESQGSSPATTTVAGSGGEKEKKLRMMDHLEGVVLTLGGPGSSCGDGGS</sequence>
<dbReference type="Proteomes" id="UP001154282">
    <property type="component" value="Unassembled WGS sequence"/>
</dbReference>
<evidence type="ECO:0000256" key="3">
    <source>
        <dbReference type="SAM" id="MobiDB-lite"/>
    </source>
</evidence>
<dbReference type="EMBL" id="CAMGYJ010000010">
    <property type="protein sequence ID" value="CAI0551719.1"/>
    <property type="molecule type" value="Genomic_DNA"/>
</dbReference>
<feature type="region of interest" description="Disordered" evidence="3">
    <location>
        <begin position="362"/>
        <end position="420"/>
    </location>
</feature>
<gene>
    <name evidence="4" type="ORF">LITE_LOCUS46115</name>
</gene>
<dbReference type="Pfam" id="PF24681">
    <property type="entry name" value="Kelch_KLHDC2_KLHL20_DRC7"/>
    <property type="match status" value="1"/>
</dbReference>
<dbReference type="PANTHER" id="PTHR46228:SF2">
    <property type="entry name" value="KELCH REPEAT PROTEIN (AFU_ORTHOLOGUE AFUA_4G14350)"/>
    <property type="match status" value="1"/>
</dbReference>
<dbReference type="SUPFAM" id="SSF117281">
    <property type="entry name" value="Kelch motif"/>
    <property type="match status" value="1"/>
</dbReference>
<dbReference type="InterPro" id="IPR015915">
    <property type="entry name" value="Kelch-typ_b-propeller"/>
</dbReference>
<keyword evidence="5" id="KW-1185">Reference proteome</keyword>
<dbReference type="Gene3D" id="2.120.10.80">
    <property type="entry name" value="Kelch-type beta propeller"/>
    <property type="match status" value="2"/>
</dbReference>
<keyword evidence="2" id="KW-0677">Repeat</keyword>
<evidence type="ECO:0000313" key="5">
    <source>
        <dbReference type="Proteomes" id="UP001154282"/>
    </source>
</evidence>
<proteinExistence type="predicted"/>
<name>A0AAV0R2T0_9ROSI</name>
<accession>A0AAV0R2T0</accession>
<reference evidence="4" key="1">
    <citation type="submission" date="2022-08" db="EMBL/GenBank/DDBJ databases">
        <authorList>
            <person name="Gutierrez-Valencia J."/>
        </authorList>
    </citation>
    <scope>NUCLEOTIDE SEQUENCE</scope>
</reference>
<evidence type="ECO:0000313" key="4">
    <source>
        <dbReference type="EMBL" id="CAI0551719.1"/>
    </source>
</evidence>
<keyword evidence="1" id="KW-0880">Kelch repeat</keyword>
<protein>
    <submittedName>
        <fullName evidence="4">Uncharacterized protein</fullName>
    </submittedName>
</protein>
<dbReference type="PANTHER" id="PTHR46228">
    <property type="entry name" value="KELCH DOMAIN-CONTAINING PROTEIN"/>
    <property type="match status" value="1"/>
</dbReference>
<dbReference type="Pfam" id="PF01344">
    <property type="entry name" value="Kelch_1"/>
    <property type="match status" value="1"/>
</dbReference>
<organism evidence="4 5">
    <name type="scientific">Linum tenue</name>
    <dbReference type="NCBI Taxonomy" id="586396"/>
    <lineage>
        <taxon>Eukaryota</taxon>
        <taxon>Viridiplantae</taxon>
        <taxon>Streptophyta</taxon>
        <taxon>Embryophyta</taxon>
        <taxon>Tracheophyta</taxon>
        <taxon>Spermatophyta</taxon>
        <taxon>Magnoliopsida</taxon>
        <taxon>eudicotyledons</taxon>
        <taxon>Gunneridae</taxon>
        <taxon>Pentapetalae</taxon>
        <taxon>rosids</taxon>
        <taxon>fabids</taxon>
        <taxon>Malpighiales</taxon>
        <taxon>Linaceae</taxon>
        <taxon>Linum</taxon>
    </lineage>
</organism>
<comment type="caution">
    <text evidence="4">The sequence shown here is derived from an EMBL/GenBank/DDBJ whole genome shotgun (WGS) entry which is preliminary data.</text>
</comment>